<feature type="transmembrane region" description="Helical" evidence="1">
    <location>
        <begin position="180"/>
        <end position="196"/>
    </location>
</feature>
<dbReference type="eggNOG" id="COG1266">
    <property type="taxonomic scope" value="Bacteria"/>
</dbReference>
<name>L0GJE0_STUST</name>
<dbReference type="GO" id="GO:0080120">
    <property type="term" value="P:CAAX-box protein maturation"/>
    <property type="evidence" value="ECO:0007669"/>
    <property type="project" value="UniProtKB-ARBA"/>
</dbReference>
<feature type="transmembrane region" description="Helical" evidence="1">
    <location>
        <begin position="202"/>
        <end position="219"/>
    </location>
</feature>
<evidence type="ECO:0000259" key="2">
    <source>
        <dbReference type="Pfam" id="PF02517"/>
    </source>
</evidence>
<dbReference type="InterPro" id="IPR052710">
    <property type="entry name" value="CAAX_protease"/>
</dbReference>
<evidence type="ECO:0000313" key="3">
    <source>
        <dbReference type="EMBL" id="AGA85912.1"/>
    </source>
</evidence>
<dbReference type="PANTHER" id="PTHR36435:SF1">
    <property type="entry name" value="CAAX AMINO TERMINAL PROTEASE FAMILY PROTEIN"/>
    <property type="match status" value="1"/>
</dbReference>
<feature type="domain" description="CAAX prenyl protease 2/Lysostaphin resistance protein A-like" evidence="2">
    <location>
        <begin position="148"/>
        <end position="238"/>
    </location>
</feature>
<protein>
    <submittedName>
        <fullName evidence="3">Putative protease of the Abi (CAAX) family</fullName>
    </submittedName>
</protein>
<feature type="transmembrane region" description="Helical" evidence="1">
    <location>
        <begin position="47"/>
        <end position="65"/>
    </location>
</feature>
<dbReference type="InterPro" id="IPR003675">
    <property type="entry name" value="Rce1/LyrA-like_dom"/>
</dbReference>
<keyword evidence="1" id="KW-0812">Transmembrane</keyword>
<dbReference type="PATRIC" id="fig|644801.3.peg.1314"/>
<feature type="transmembrane region" description="Helical" evidence="1">
    <location>
        <begin position="226"/>
        <end position="246"/>
    </location>
</feature>
<keyword evidence="3" id="KW-0378">Hydrolase</keyword>
<keyword evidence="1" id="KW-1133">Transmembrane helix</keyword>
<dbReference type="KEGG" id="psh:Psest_1355"/>
<proteinExistence type="predicted"/>
<dbReference type="EMBL" id="CP003071">
    <property type="protein sequence ID" value="AGA85912.1"/>
    <property type="molecule type" value="Genomic_DNA"/>
</dbReference>
<sequence>MRHALHYGTPLLALLAGLAAGLIDASAALATLAFAGWLTVQPRLPGPLWLIGALLGSLLLAAHLLPGFTPLPIGPPQDLGGAAPWQLRISPDKAMVAALLLAWWLGQPRTAWRSIRLTLLASGACLILIPLLALVSGVLGWQPKWPALFLPWLLINLGITCLAEELIFRGLLQRELVRRFGAAIGIGLASVLFGAAHLPAGAGFAGLATLAGLGYGLAFHYAGDRLWVAVLLHGAVNSLHILLLTYPLR</sequence>
<evidence type="ECO:0000313" key="4">
    <source>
        <dbReference type="Proteomes" id="UP000010820"/>
    </source>
</evidence>
<gene>
    <name evidence="3" type="ORF">Psest_1355</name>
</gene>
<feature type="transmembrane region" description="Helical" evidence="1">
    <location>
        <begin position="12"/>
        <end position="35"/>
    </location>
</feature>
<organism evidence="3 4">
    <name type="scientific">Stutzerimonas stutzeri RCH2</name>
    <dbReference type="NCBI Taxonomy" id="644801"/>
    <lineage>
        <taxon>Bacteria</taxon>
        <taxon>Pseudomonadati</taxon>
        <taxon>Pseudomonadota</taxon>
        <taxon>Gammaproteobacteria</taxon>
        <taxon>Pseudomonadales</taxon>
        <taxon>Pseudomonadaceae</taxon>
        <taxon>Stutzerimonas</taxon>
    </lineage>
</organism>
<feature type="transmembrane region" description="Helical" evidence="1">
    <location>
        <begin position="147"/>
        <end position="168"/>
    </location>
</feature>
<keyword evidence="3" id="KW-0645">Protease</keyword>
<dbReference type="GO" id="GO:0006508">
    <property type="term" value="P:proteolysis"/>
    <property type="evidence" value="ECO:0007669"/>
    <property type="project" value="UniProtKB-KW"/>
</dbReference>
<dbReference type="STRING" id="644801.Psest_1355"/>
<dbReference type="RefSeq" id="WP_015276223.1">
    <property type="nucleotide sequence ID" value="NC_019936.1"/>
</dbReference>
<reference evidence="3 4" key="1">
    <citation type="submission" date="2011-10" db="EMBL/GenBank/DDBJ databases">
        <title>Complete sequence of chromosome of Pseudomonas stutzeri RCH2.</title>
        <authorList>
            <consortium name="US DOE Joint Genome Institute"/>
            <person name="Lucas S."/>
            <person name="Han J."/>
            <person name="Lapidus A."/>
            <person name="Cheng J.-F."/>
            <person name="Goodwin L."/>
            <person name="Pitluck S."/>
            <person name="Peters L."/>
            <person name="Ovchinnikova G."/>
            <person name="Zeytun A."/>
            <person name="Lu M."/>
            <person name="Detter J.C."/>
            <person name="Han C."/>
            <person name="Tapia R."/>
            <person name="Land M."/>
            <person name="Hauser L."/>
            <person name="Kyrpides N."/>
            <person name="Ivanova N."/>
            <person name="Pagani I."/>
            <person name="Chakraborty R."/>
            <person name="Arkin A."/>
            <person name="Dehal P."/>
            <person name="Wall J."/>
            <person name="Hazen T."/>
            <person name="Woyke T."/>
        </authorList>
    </citation>
    <scope>NUCLEOTIDE SEQUENCE [LARGE SCALE GENOMIC DNA]</scope>
    <source>
        <strain evidence="3 4">RCH2</strain>
    </source>
</reference>
<dbReference type="HOGENOM" id="CLU_055401_2_0_6"/>
<dbReference type="Proteomes" id="UP000010820">
    <property type="component" value="Chromosome"/>
</dbReference>
<evidence type="ECO:0000256" key="1">
    <source>
        <dbReference type="SAM" id="Phobius"/>
    </source>
</evidence>
<dbReference type="AlphaFoldDB" id="L0GJE0"/>
<dbReference type="PANTHER" id="PTHR36435">
    <property type="entry name" value="SLR1288 PROTEIN"/>
    <property type="match status" value="1"/>
</dbReference>
<feature type="transmembrane region" description="Helical" evidence="1">
    <location>
        <begin position="117"/>
        <end position="141"/>
    </location>
</feature>
<dbReference type="GO" id="GO:0004175">
    <property type="term" value="F:endopeptidase activity"/>
    <property type="evidence" value="ECO:0007669"/>
    <property type="project" value="UniProtKB-ARBA"/>
</dbReference>
<dbReference type="Pfam" id="PF02517">
    <property type="entry name" value="Rce1-like"/>
    <property type="match status" value="1"/>
</dbReference>
<keyword evidence="1" id="KW-0472">Membrane</keyword>
<accession>L0GJE0</accession>